<protein>
    <submittedName>
        <fullName evidence="4">Methyltransferase type 11</fullName>
    </submittedName>
</protein>
<keyword evidence="1 4" id="KW-0489">Methyltransferase</keyword>
<dbReference type="KEGG" id="rti:DC20_21835"/>
<dbReference type="AlphaFoldDB" id="A0A0P0CI40"/>
<sequence length="240" mass="27080">MEDRYRNKSTIEEIRQRFDKDVERFSDLETGQQATIDAPLSLELVTEAAQRVNPDAKNLLDVGCGAGNYTLKMLTKVADLNCTLVDLSEPMVERAKARVGQITCGSISAYTGDIREITLPEGHYDIILAGAVLHHLRDDCDWESVFMKLFRSLRPGGSLWVSDLISHDSREINGLFWDRYGAYLTHLGGVGYKEKVLAYIEKEDSPRSLTFQLDLMRKVGFRQVEILHKNTCFAAYGGIK</sequence>
<dbReference type="PANTHER" id="PTHR43861">
    <property type="entry name" value="TRANS-ACONITATE 2-METHYLTRANSFERASE-RELATED"/>
    <property type="match status" value="1"/>
</dbReference>
<geneLocation type="plasmid" evidence="4 5">
    <name>1</name>
</geneLocation>
<dbReference type="EMBL" id="CP012644">
    <property type="protein sequence ID" value="ALJ01695.1"/>
    <property type="molecule type" value="Genomic_DNA"/>
</dbReference>
<dbReference type="Pfam" id="PF13649">
    <property type="entry name" value="Methyltransf_25"/>
    <property type="match status" value="1"/>
</dbReference>
<dbReference type="RefSeq" id="WP_062546161.1">
    <property type="nucleotide sequence ID" value="NZ_CP012644.1"/>
</dbReference>
<dbReference type="OrthoDB" id="9770553at2"/>
<evidence type="ECO:0000313" key="4">
    <source>
        <dbReference type="EMBL" id="ALJ01695.1"/>
    </source>
</evidence>
<keyword evidence="2 4" id="KW-0808">Transferase</keyword>
<gene>
    <name evidence="4" type="ORF">DC20_21835</name>
</gene>
<keyword evidence="5" id="KW-1185">Reference proteome</keyword>
<organism evidence="4 5">
    <name type="scientific">Rufibacter tibetensis</name>
    <dbReference type="NCBI Taxonomy" id="512763"/>
    <lineage>
        <taxon>Bacteria</taxon>
        <taxon>Pseudomonadati</taxon>
        <taxon>Bacteroidota</taxon>
        <taxon>Cytophagia</taxon>
        <taxon>Cytophagales</taxon>
        <taxon>Hymenobacteraceae</taxon>
        <taxon>Rufibacter</taxon>
    </lineage>
</organism>
<dbReference type="PATRIC" id="fig|512763.3.peg.4806"/>
<dbReference type="InterPro" id="IPR029063">
    <property type="entry name" value="SAM-dependent_MTases_sf"/>
</dbReference>
<feature type="domain" description="Methyltransferase" evidence="3">
    <location>
        <begin position="60"/>
        <end position="157"/>
    </location>
</feature>
<dbReference type="InterPro" id="IPR041698">
    <property type="entry name" value="Methyltransf_25"/>
</dbReference>
<keyword evidence="4" id="KW-0614">Plasmid</keyword>
<evidence type="ECO:0000256" key="1">
    <source>
        <dbReference type="ARBA" id="ARBA00022603"/>
    </source>
</evidence>
<dbReference type="Gene3D" id="3.40.50.150">
    <property type="entry name" value="Vaccinia Virus protein VP39"/>
    <property type="match status" value="1"/>
</dbReference>
<evidence type="ECO:0000256" key="2">
    <source>
        <dbReference type="ARBA" id="ARBA00022679"/>
    </source>
</evidence>
<reference evidence="4 5" key="1">
    <citation type="submission" date="2015-08" db="EMBL/GenBank/DDBJ databases">
        <title>Complete genome sequence of Rufibacter tibetensis strain 1351t, a radiation-resistant bacterium from tibet plateau.</title>
        <authorList>
            <person name="Dai J."/>
        </authorList>
    </citation>
    <scope>NUCLEOTIDE SEQUENCE [LARGE SCALE GENOMIC DNA]</scope>
    <source>
        <strain evidence="4 5">1351</strain>
        <plasmid evidence="4 5">1</plasmid>
    </source>
</reference>
<dbReference type="GO" id="GO:0008168">
    <property type="term" value="F:methyltransferase activity"/>
    <property type="evidence" value="ECO:0007669"/>
    <property type="project" value="UniProtKB-KW"/>
</dbReference>
<accession>A0A0P0CI40</accession>
<dbReference type="Proteomes" id="UP000061382">
    <property type="component" value="Plasmid 1"/>
</dbReference>
<dbReference type="CDD" id="cd02440">
    <property type="entry name" value="AdoMet_MTases"/>
    <property type="match status" value="1"/>
</dbReference>
<dbReference type="PANTHER" id="PTHR43861:SF1">
    <property type="entry name" value="TRANS-ACONITATE 2-METHYLTRANSFERASE"/>
    <property type="match status" value="1"/>
</dbReference>
<proteinExistence type="predicted"/>
<dbReference type="SUPFAM" id="SSF53335">
    <property type="entry name" value="S-adenosyl-L-methionine-dependent methyltransferases"/>
    <property type="match status" value="1"/>
</dbReference>
<evidence type="ECO:0000259" key="3">
    <source>
        <dbReference type="Pfam" id="PF13649"/>
    </source>
</evidence>
<dbReference type="GO" id="GO:0032259">
    <property type="term" value="P:methylation"/>
    <property type="evidence" value="ECO:0007669"/>
    <property type="project" value="UniProtKB-KW"/>
</dbReference>
<evidence type="ECO:0000313" key="5">
    <source>
        <dbReference type="Proteomes" id="UP000061382"/>
    </source>
</evidence>
<name>A0A0P0CI40_9BACT</name>